<dbReference type="Gene3D" id="1.10.150.240">
    <property type="entry name" value="Putative phosphatase, domain 2"/>
    <property type="match status" value="1"/>
</dbReference>
<dbReference type="NCBIfam" id="TIGR01549">
    <property type="entry name" value="HAD-SF-IA-v1"/>
    <property type="match status" value="1"/>
</dbReference>
<dbReference type="Gene3D" id="3.40.50.1000">
    <property type="entry name" value="HAD superfamily/HAD-like"/>
    <property type="match status" value="1"/>
</dbReference>
<dbReference type="InterPro" id="IPR050155">
    <property type="entry name" value="HAD-like_hydrolase_sf"/>
</dbReference>
<dbReference type="SFLD" id="SFLDS00003">
    <property type="entry name" value="Haloacid_Dehalogenase"/>
    <property type="match status" value="1"/>
</dbReference>
<dbReference type="InterPro" id="IPR036412">
    <property type="entry name" value="HAD-like_sf"/>
</dbReference>
<dbReference type="GO" id="GO:0016787">
    <property type="term" value="F:hydrolase activity"/>
    <property type="evidence" value="ECO:0007669"/>
    <property type="project" value="UniProtKB-KW"/>
</dbReference>
<dbReference type="PANTHER" id="PTHR43434:SF20">
    <property type="entry name" value="5'-NUCLEOTIDASE"/>
    <property type="match status" value="1"/>
</dbReference>
<comment type="caution">
    <text evidence="1">The sequence shown here is derived from an EMBL/GenBank/DDBJ whole genome shotgun (WGS) entry which is preliminary data.</text>
</comment>
<dbReference type="PANTHER" id="PTHR43434">
    <property type="entry name" value="PHOSPHOGLYCOLATE PHOSPHATASE"/>
    <property type="match status" value="1"/>
</dbReference>
<organism evidence="1 2">
    <name type="scientific">Blautia stercoris</name>
    <dbReference type="NCBI Taxonomy" id="871664"/>
    <lineage>
        <taxon>Bacteria</taxon>
        <taxon>Bacillati</taxon>
        <taxon>Bacillota</taxon>
        <taxon>Clostridia</taxon>
        <taxon>Lachnospirales</taxon>
        <taxon>Lachnospiraceae</taxon>
        <taxon>Blautia</taxon>
    </lineage>
</organism>
<keyword evidence="1" id="KW-0378">Hydrolase</keyword>
<evidence type="ECO:0000313" key="2">
    <source>
        <dbReference type="Proteomes" id="UP000661649"/>
    </source>
</evidence>
<keyword evidence="2" id="KW-1185">Reference proteome</keyword>
<evidence type="ECO:0000313" key="1">
    <source>
        <dbReference type="EMBL" id="MBC8627336.1"/>
    </source>
</evidence>
<dbReference type="InterPro" id="IPR037175">
    <property type="entry name" value="KFase_sf"/>
</dbReference>
<accession>A0ABR7P7H6</accession>
<dbReference type="Pfam" id="PF13419">
    <property type="entry name" value="HAD_2"/>
    <property type="match status" value="1"/>
</dbReference>
<dbReference type="Pfam" id="PF04199">
    <property type="entry name" value="Cyclase"/>
    <property type="match status" value="1"/>
</dbReference>
<dbReference type="SFLD" id="SFLDG01129">
    <property type="entry name" value="C1.5:_HAD__Beta-PGM__Phosphata"/>
    <property type="match status" value="1"/>
</dbReference>
<gene>
    <name evidence="1" type="ORF">H8712_01625</name>
</gene>
<dbReference type="SUPFAM" id="SSF102198">
    <property type="entry name" value="Putative cyclase"/>
    <property type="match status" value="1"/>
</dbReference>
<dbReference type="Proteomes" id="UP000661649">
    <property type="component" value="Unassembled WGS sequence"/>
</dbReference>
<dbReference type="InterPro" id="IPR006439">
    <property type="entry name" value="HAD-SF_hydro_IA"/>
</dbReference>
<dbReference type="InterPro" id="IPR023198">
    <property type="entry name" value="PGP-like_dom2"/>
</dbReference>
<reference evidence="1 2" key="1">
    <citation type="submission" date="2020-08" db="EMBL/GenBank/DDBJ databases">
        <title>Genome public.</title>
        <authorList>
            <person name="Liu C."/>
            <person name="Sun Q."/>
        </authorList>
    </citation>
    <scope>NUCLEOTIDE SEQUENCE [LARGE SCALE GENOMIC DNA]</scope>
    <source>
        <strain evidence="1 2">3_YM_SP_D4_24.mj</strain>
    </source>
</reference>
<dbReference type="InterPro" id="IPR041492">
    <property type="entry name" value="HAD_2"/>
</dbReference>
<name>A0ABR7P7H6_9FIRM</name>
<dbReference type="InterPro" id="IPR007325">
    <property type="entry name" value="KFase/CYL"/>
</dbReference>
<dbReference type="EMBL" id="JACRTP010000001">
    <property type="protein sequence ID" value="MBC8627336.1"/>
    <property type="molecule type" value="Genomic_DNA"/>
</dbReference>
<protein>
    <submittedName>
        <fullName evidence="1">HAD-IA family hydrolase</fullName>
    </submittedName>
</protein>
<dbReference type="Gene3D" id="3.50.30.50">
    <property type="entry name" value="Putative cyclase"/>
    <property type="match status" value="1"/>
</dbReference>
<proteinExistence type="predicted"/>
<dbReference type="SUPFAM" id="SSF56784">
    <property type="entry name" value="HAD-like"/>
    <property type="match status" value="1"/>
</dbReference>
<sequence>MKENGRAKMYQALLFDLDGTLTASGEGITKSIQYALRKMGYESLAEDLKKLEVFVGPPLLEQLMEYCQIEEPEAEQGVAYYRERYNVVGYYENKPYKGIRKLLPKLKKKGYKLAVASSKPQGMVDAVLEHFELNEYFDVIEGSDVNFPRMTKSDVIEIALKKLGFFEAEKRKGVVMIGDRKYDVAGATASRLDCIGVAYGYGGTEELESAGAIKVVQTVEELGEFLGVSKKARFHDIGKELFSTPVYPGDPAPSKTPFYEIKKGDDCNLTILSFGSHNGTHLDAPKHFCEGKHGVDQIPLEKCLGECKVIKAEGVIGKEEMEALLADGTKKLLIKGEILLTPESAKVCVEAGLDLIGVESQTVGGKGTQKAVHQTLLSAEIVILEGLVLGEVTQGTYFLSALPMKMEGLDGSPVRPVLIEY</sequence>
<dbReference type="InterPro" id="IPR023214">
    <property type="entry name" value="HAD_sf"/>
</dbReference>